<dbReference type="AlphaFoldDB" id="A0A8D8YY11"/>
<dbReference type="Pfam" id="PF14779">
    <property type="entry name" value="BBS1"/>
    <property type="match status" value="1"/>
</dbReference>
<dbReference type="GO" id="GO:0005119">
    <property type="term" value="F:smoothened binding"/>
    <property type="evidence" value="ECO:0007669"/>
    <property type="project" value="TreeGrafter"/>
</dbReference>
<dbReference type="PANTHER" id="PTHR20870:SF0">
    <property type="entry name" value="BARDET-BIEDL SYNDROME 1 PROTEIN"/>
    <property type="match status" value="1"/>
</dbReference>
<sequence length="585" mass="64418">MTIPRRSNANPWIDAFHDSRAAVNTFPSCMTLADTAGDKENRLIIADFGDGYSLVKLRVYKGTHLENEIPFSDLPSATVAIYTDYNTPRIPALAVAAGSQVFFYKNMRPYFKFSLPGEDESSLETDIWKTAPDVIQLGKLLSDLSSDLGYSNLSTQSQNFLRLKTDEEREEFVTSRKLAELKKQTVITCMSPLPKSLPDEKAISCLVLATESCKLFILDPEGFTIVKEYKTPDVAVHMVAFGLFMVDYTIILACRNGSICLITPKETKVLTELSAHTVGLVLLNDLFVVACMDRTLQGFSFKGKKQWSTKLPGGPMCMTLITLKFLSLHLVAVSCQVSRNDAKAGTLLLYSGPQLVHALIYPNPLSGVLFGQFGLEEHALVTVAVMGAVSAKLLRRTATFGLVGEKEEKWWEAAGPQEPSQIQLMVPKKSKIFVEQTLRERAECKVMHGIFQKSLLQLNADASQMYLHGLTQCSVSQQDALKVTHQVLGLGPKLKLQINIQNVSKEEVLSDMAITFIADPKIHDVLKKYIQVPVLVPGLLVCLETDVVCLASMSSTVTVLVCSPVKVLFSSVINMPLAASVEAEQ</sequence>
<dbReference type="EMBL" id="HBUF01402121">
    <property type="protein sequence ID" value="CAG6737164.1"/>
    <property type="molecule type" value="Transcribed_RNA"/>
</dbReference>
<dbReference type="InterPro" id="IPR011047">
    <property type="entry name" value="Quinoprotein_ADH-like_sf"/>
</dbReference>
<dbReference type="InterPro" id="IPR032728">
    <property type="entry name" value="BBS1_N"/>
</dbReference>
<evidence type="ECO:0000313" key="3">
    <source>
        <dbReference type="EMBL" id="CAG6737163.1"/>
    </source>
</evidence>
<dbReference type="GO" id="GO:1905515">
    <property type="term" value="P:non-motile cilium assembly"/>
    <property type="evidence" value="ECO:0007669"/>
    <property type="project" value="InterPro"/>
</dbReference>
<reference evidence="3" key="1">
    <citation type="submission" date="2021-05" db="EMBL/GenBank/DDBJ databases">
        <authorList>
            <person name="Alioto T."/>
            <person name="Alioto T."/>
            <person name="Gomez Garrido J."/>
        </authorList>
    </citation>
    <scope>NUCLEOTIDE SEQUENCE</scope>
</reference>
<dbReference type="InterPro" id="IPR056419">
    <property type="entry name" value="GAE_BBS1"/>
</dbReference>
<name>A0A8D8YY11_9HEMI</name>
<dbReference type="GO" id="GO:0034464">
    <property type="term" value="C:BBSome"/>
    <property type="evidence" value="ECO:0007669"/>
    <property type="project" value="InterPro"/>
</dbReference>
<proteinExistence type="predicted"/>
<dbReference type="EMBL" id="HBUF01022775">
    <property type="protein sequence ID" value="CAG6611785.1"/>
    <property type="molecule type" value="Transcribed_RNA"/>
</dbReference>
<dbReference type="InterPro" id="IPR028784">
    <property type="entry name" value="BBS1"/>
</dbReference>
<evidence type="ECO:0000259" key="1">
    <source>
        <dbReference type="Pfam" id="PF14779"/>
    </source>
</evidence>
<protein>
    <submittedName>
        <fullName evidence="3">Bardet-Biedl syndrome 1 protein</fullName>
    </submittedName>
</protein>
<dbReference type="GO" id="GO:0005930">
    <property type="term" value="C:axoneme"/>
    <property type="evidence" value="ECO:0007669"/>
    <property type="project" value="TreeGrafter"/>
</dbReference>
<accession>A0A8D8YY11</accession>
<dbReference type="GO" id="GO:0005113">
    <property type="term" value="F:patched binding"/>
    <property type="evidence" value="ECO:0007669"/>
    <property type="project" value="TreeGrafter"/>
</dbReference>
<feature type="domain" description="Bardet-Biedl syndrome 1 N-terminal" evidence="1">
    <location>
        <begin position="12"/>
        <end position="262"/>
    </location>
</feature>
<dbReference type="SUPFAM" id="SSF50998">
    <property type="entry name" value="Quinoprotein alcohol dehydrogenase-like"/>
    <property type="match status" value="1"/>
</dbReference>
<organism evidence="3">
    <name type="scientific">Cacopsylla melanoneura</name>
    <dbReference type="NCBI Taxonomy" id="428564"/>
    <lineage>
        <taxon>Eukaryota</taxon>
        <taxon>Metazoa</taxon>
        <taxon>Ecdysozoa</taxon>
        <taxon>Arthropoda</taxon>
        <taxon>Hexapoda</taxon>
        <taxon>Insecta</taxon>
        <taxon>Pterygota</taxon>
        <taxon>Neoptera</taxon>
        <taxon>Paraneoptera</taxon>
        <taxon>Hemiptera</taxon>
        <taxon>Sternorrhyncha</taxon>
        <taxon>Psylloidea</taxon>
        <taxon>Psyllidae</taxon>
        <taxon>Psyllinae</taxon>
        <taxon>Cacopsylla</taxon>
    </lineage>
</organism>
<dbReference type="EMBL" id="HBUF01402120">
    <property type="protein sequence ID" value="CAG6737163.1"/>
    <property type="molecule type" value="Transcribed_RNA"/>
</dbReference>
<dbReference type="EMBL" id="HBUF01022776">
    <property type="protein sequence ID" value="CAG6611786.1"/>
    <property type="molecule type" value="Transcribed_RNA"/>
</dbReference>
<feature type="domain" description="Bardet-Biedl syndrome 1 protein GAE" evidence="2">
    <location>
        <begin position="481"/>
        <end position="578"/>
    </location>
</feature>
<evidence type="ECO:0000259" key="2">
    <source>
        <dbReference type="Pfam" id="PF23304"/>
    </source>
</evidence>
<dbReference type="GO" id="GO:0061512">
    <property type="term" value="P:protein localization to cilium"/>
    <property type="evidence" value="ECO:0007669"/>
    <property type="project" value="TreeGrafter"/>
</dbReference>
<dbReference type="GO" id="GO:0005813">
    <property type="term" value="C:centrosome"/>
    <property type="evidence" value="ECO:0007669"/>
    <property type="project" value="TreeGrafter"/>
</dbReference>
<dbReference type="PANTHER" id="PTHR20870">
    <property type="entry name" value="BARDET-BIEDL SYNDROME 1 PROTEIN"/>
    <property type="match status" value="1"/>
</dbReference>
<dbReference type="Pfam" id="PF23304">
    <property type="entry name" value="GAE_BBS1"/>
    <property type="match status" value="1"/>
</dbReference>